<dbReference type="RefSeq" id="WP_285488857.1">
    <property type="nucleotide sequence ID" value="NZ_BSTI01000015.1"/>
</dbReference>
<dbReference type="Pfam" id="PF01774">
    <property type="entry name" value="UreD"/>
    <property type="match status" value="1"/>
</dbReference>
<dbReference type="Proteomes" id="UP001165136">
    <property type="component" value="Unassembled WGS sequence"/>
</dbReference>
<proteinExistence type="inferred from homology"/>
<keyword evidence="2" id="KW-0996">Nickel insertion</keyword>
<dbReference type="GO" id="GO:0005737">
    <property type="term" value="C:cytoplasm"/>
    <property type="evidence" value="ECO:0007669"/>
    <property type="project" value="UniProtKB-SubCell"/>
</dbReference>
<accession>A0A9W6VHZ4</accession>
<comment type="function">
    <text evidence="2">Required for maturation of urease via the functional incorporation of the urease nickel metallocenter.</text>
</comment>
<name>A0A9W6VHZ4_9PSEU</name>
<comment type="subunit">
    <text evidence="2">UreD, UreF and UreG form a complex that acts as a GTP-hydrolysis-dependent molecular chaperone, activating the urease apoprotein by helping to assemble the nickel containing metallocenter of UreC. The UreE protein probably delivers the nickel.</text>
</comment>
<dbReference type="GO" id="GO:0016151">
    <property type="term" value="F:nickel cation binding"/>
    <property type="evidence" value="ECO:0007669"/>
    <property type="project" value="UniProtKB-UniRule"/>
</dbReference>
<dbReference type="InterPro" id="IPR002669">
    <property type="entry name" value="UreD"/>
</dbReference>
<evidence type="ECO:0000313" key="3">
    <source>
        <dbReference type="EMBL" id="GLY69200.1"/>
    </source>
</evidence>
<evidence type="ECO:0000256" key="1">
    <source>
        <dbReference type="ARBA" id="ARBA00023186"/>
    </source>
</evidence>
<dbReference type="EMBL" id="BSTI01000015">
    <property type="protein sequence ID" value="GLY69200.1"/>
    <property type="molecule type" value="Genomic_DNA"/>
</dbReference>
<sequence length="251" mass="26534">MKAHARLVAEWRDGRTVLRELRSVSPLTLVPRHASVGDPGARVVHMVNSASAPLGGDELRLSVRVGPRARLRLSGVAATLALPGPHAGGSVSTVDIEVGFGAVLEYLPEPTVVTARARHTAELIMSLSPGARLRTREVLVLGRVGEPPGRLRTTQRVVRCGVPLLHQTLKIGDPSLENSIAHLAGRRVLATELLVWGEDGAEPVSGDWWSLTPLAAGGSLIVSLAADAIGAERDLARARGHHPGWASTPFT</sequence>
<gene>
    <name evidence="2 3" type="primary">ureD</name>
    <name evidence="3" type="ORF">Atai01_58190</name>
</gene>
<evidence type="ECO:0000313" key="4">
    <source>
        <dbReference type="Proteomes" id="UP001165136"/>
    </source>
</evidence>
<organism evidence="3 4">
    <name type="scientific">Amycolatopsis taiwanensis</name>
    <dbReference type="NCBI Taxonomy" id="342230"/>
    <lineage>
        <taxon>Bacteria</taxon>
        <taxon>Bacillati</taxon>
        <taxon>Actinomycetota</taxon>
        <taxon>Actinomycetes</taxon>
        <taxon>Pseudonocardiales</taxon>
        <taxon>Pseudonocardiaceae</taxon>
        <taxon>Amycolatopsis</taxon>
    </lineage>
</organism>
<comment type="subcellular location">
    <subcellularLocation>
        <location evidence="2">Cytoplasm</location>
    </subcellularLocation>
</comment>
<keyword evidence="2" id="KW-0963">Cytoplasm</keyword>
<dbReference type="HAMAP" id="MF_01384">
    <property type="entry name" value="UreD"/>
    <property type="match status" value="1"/>
</dbReference>
<dbReference type="AlphaFoldDB" id="A0A9W6VHZ4"/>
<keyword evidence="1 2" id="KW-0143">Chaperone</keyword>
<comment type="caution">
    <text evidence="3">The sequence shown here is derived from an EMBL/GenBank/DDBJ whole genome shotgun (WGS) entry which is preliminary data.</text>
</comment>
<keyword evidence="4" id="KW-1185">Reference proteome</keyword>
<reference evidence="3" key="1">
    <citation type="submission" date="2023-03" db="EMBL/GenBank/DDBJ databases">
        <title>Amycolatopsis taiwanensis NBRC 103393.</title>
        <authorList>
            <person name="Ichikawa N."/>
            <person name="Sato H."/>
            <person name="Tonouchi N."/>
        </authorList>
    </citation>
    <scope>NUCLEOTIDE SEQUENCE</scope>
    <source>
        <strain evidence="3">NBRC 103393</strain>
    </source>
</reference>
<evidence type="ECO:0000256" key="2">
    <source>
        <dbReference type="HAMAP-Rule" id="MF_01384"/>
    </source>
</evidence>
<comment type="similarity">
    <text evidence="2">Belongs to the UreD family.</text>
</comment>
<protein>
    <recommendedName>
        <fullName evidence="2">Urease accessory protein UreD</fullName>
    </recommendedName>
</protein>